<proteinExistence type="predicted"/>
<name>A0A6M3LTS0_9ZZZZ</name>
<sequence>MPEYDITHNRFSDIYGRLLWVEPFDNEHRLYSAGETVPMDYVTYLVERVAVSENTQHINVSVIEEDIIITEPHL</sequence>
<evidence type="ECO:0000313" key="1">
    <source>
        <dbReference type="EMBL" id="QJA96078.1"/>
    </source>
</evidence>
<dbReference type="AlphaFoldDB" id="A0A6M3LTS0"/>
<gene>
    <name evidence="1" type="ORF">MM415B04942_0009</name>
</gene>
<protein>
    <submittedName>
        <fullName evidence="1">Uncharacterized protein</fullName>
    </submittedName>
</protein>
<dbReference type="EMBL" id="MT143368">
    <property type="protein sequence ID" value="QJA96078.1"/>
    <property type="molecule type" value="Genomic_DNA"/>
</dbReference>
<reference evidence="1" key="1">
    <citation type="submission" date="2020-03" db="EMBL/GenBank/DDBJ databases">
        <title>The deep terrestrial virosphere.</title>
        <authorList>
            <person name="Holmfeldt K."/>
            <person name="Nilsson E."/>
            <person name="Simone D."/>
            <person name="Lopez-Fernandez M."/>
            <person name="Wu X."/>
            <person name="de Brujin I."/>
            <person name="Lundin D."/>
            <person name="Andersson A."/>
            <person name="Bertilsson S."/>
            <person name="Dopson M."/>
        </authorList>
    </citation>
    <scope>NUCLEOTIDE SEQUENCE</scope>
    <source>
        <strain evidence="1">MM415B04942</strain>
    </source>
</reference>
<accession>A0A6M3LTS0</accession>
<organism evidence="1">
    <name type="scientific">viral metagenome</name>
    <dbReference type="NCBI Taxonomy" id="1070528"/>
    <lineage>
        <taxon>unclassified sequences</taxon>
        <taxon>metagenomes</taxon>
        <taxon>organismal metagenomes</taxon>
    </lineage>
</organism>